<accession>A0A1D2MBK6</accession>
<feature type="domain" description="Glycoside hydrolase family 19 catalytic" evidence="4">
    <location>
        <begin position="115"/>
        <end position="233"/>
    </location>
</feature>
<evidence type="ECO:0000259" key="4">
    <source>
        <dbReference type="Pfam" id="PF00182"/>
    </source>
</evidence>
<comment type="caution">
    <text evidence="5">The sequence shown here is derived from an EMBL/GenBank/DDBJ whole genome shotgun (WGS) entry which is preliminary data.</text>
</comment>
<sequence length="286" mass="31000">MKFPAAIMLLLGVAVTFTWAKSGCWETGCQPSNWAVKGCGQYGMAEKGRKSCKAGAGAQGHKYNCCPGKSGGKGGGSKKKKTGGGASGGFVNYNQFRQAVTSNGYPVPSQEQYRNFNNYARQQGKISSKQESAMALAQILHESDGLRAKTEYACAQTQCPNEYRDARCDRPGQYYYGRGYIQLSWCYNYGPASKAIFGDDRLLRNPNQVATDDKIAWQTAFWFWGDRVHTQPGVQQGRFGASTEAINGGLECSRPGNAQAQKRFQIYGNVTRAFGLNGAGDSSGCA</sequence>
<keyword evidence="6" id="KW-1185">Reference proteome</keyword>
<gene>
    <name evidence="5" type="ORF">Ocin01_16333</name>
</gene>
<dbReference type="InterPro" id="IPR023346">
    <property type="entry name" value="Lysozyme-like_dom_sf"/>
</dbReference>
<dbReference type="EMBL" id="LJIJ01002022">
    <property type="protein sequence ID" value="ODM90353.1"/>
    <property type="molecule type" value="Genomic_DNA"/>
</dbReference>
<evidence type="ECO:0000313" key="6">
    <source>
        <dbReference type="Proteomes" id="UP000094527"/>
    </source>
</evidence>
<evidence type="ECO:0000256" key="3">
    <source>
        <dbReference type="SAM" id="SignalP"/>
    </source>
</evidence>
<dbReference type="GO" id="GO:0004568">
    <property type="term" value="F:chitinase activity"/>
    <property type="evidence" value="ECO:0007669"/>
    <property type="project" value="InterPro"/>
</dbReference>
<name>A0A1D2MBK6_ORCCI</name>
<proteinExistence type="predicted"/>
<dbReference type="PANTHER" id="PTHR22595:SF79">
    <property type="entry name" value="CHITINASE 12"/>
    <property type="match status" value="1"/>
</dbReference>
<protein>
    <submittedName>
        <fullName evidence="5">Chitinase 4</fullName>
    </submittedName>
</protein>
<dbReference type="Proteomes" id="UP000094527">
    <property type="component" value="Unassembled WGS sequence"/>
</dbReference>
<dbReference type="GO" id="GO:0016998">
    <property type="term" value="P:cell wall macromolecule catabolic process"/>
    <property type="evidence" value="ECO:0007669"/>
    <property type="project" value="InterPro"/>
</dbReference>
<organism evidence="5 6">
    <name type="scientific">Orchesella cincta</name>
    <name type="common">Springtail</name>
    <name type="synonym">Podura cincta</name>
    <dbReference type="NCBI Taxonomy" id="48709"/>
    <lineage>
        <taxon>Eukaryota</taxon>
        <taxon>Metazoa</taxon>
        <taxon>Ecdysozoa</taxon>
        <taxon>Arthropoda</taxon>
        <taxon>Hexapoda</taxon>
        <taxon>Collembola</taxon>
        <taxon>Entomobryomorpha</taxon>
        <taxon>Entomobryoidea</taxon>
        <taxon>Orchesellidae</taxon>
        <taxon>Orchesellinae</taxon>
        <taxon>Orchesella</taxon>
    </lineage>
</organism>
<dbReference type="STRING" id="48709.A0A1D2MBK6"/>
<reference evidence="5 6" key="1">
    <citation type="journal article" date="2016" name="Genome Biol. Evol.">
        <title>Gene Family Evolution Reflects Adaptation to Soil Environmental Stressors in the Genome of the Collembolan Orchesella cincta.</title>
        <authorList>
            <person name="Faddeeva-Vakhrusheva A."/>
            <person name="Derks M.F."/>
            <person name="Anvar S.Y."/>
            <person name="Agamennone V."/>
            <person name="Suring W."/>
            <person name="Smit S."/>
            <person name="van Straalen N.M."/>
            <person name="Roelofs D."/>
        </authorList>
    </citation>
    <scope>NUCLEOTIDE SEQUENCE [LARGE SCALE GENOMIC DNA]</scope>
    <source>
        <tissue evidence="5">Mixed pool</tissue>
    </source>
</reference>
<keyword evidence="1" id="KW-0611">Plant defense</keyword>
<dbReference type="InterPro" id="IPR000726">
    <property type="entry name" value="Glyco_hydro_19_cat"/>
</dbReference>
<dbReference type="CDD" id="cd00325">
    <property type="entry name" value="chitinase_GH19"/>
    <property type="match status" value="1"/>
</dbReference>
<dbReference type="OMA" id="MAKSPTI"/>
<keyword evidence="3" id="KW-0732">Signal</keyword>
<dbReference type="AlphaFoldDB" id="A0A1D2MBK6"/>
<dbReference type="SUPFAM" id="SSF53955">
    <property type="entry name" value="Lysozyme-like"/>
    <property type="match status" value="1"/>
</dbReference>
<dbReference type="Pfam" id="PF00182">
    <property type="entry name" value="Glyco_hydro_19"/>
    <property type="match status" value="1"/>
</dbReference>
<evidence type="ECO:0000256" key="1">
    <source>
        <dbReference type="ARBA" id="ARBA00022821"/>
    </source>
</evidence>
<dbReference type="Gene3D" id="3.30.20.10">
    <property type="entry name" value="Endochitinase, domain 2"/>
    <property type="match status" value="1"/>
</dbReference>
<evidence type="ECO:0000256" key="2">
    <source>
        <dbReference type="ARBA" id="ARBA00023157"/>
    </source>
</evidence>
<dbReference type="GO" id="GO:0006952">
    <property type="term" value="P:defense response"/>
    <property type="evidence" value="ECO:0007669"/>
    <property type="project" value="UniProtKB-KW"/>
</dbReference>
<evidence type="ECO:0000313" key="5">
    <source>
        <dbReference type="EMBL" id="ODM90353.1"/>
    </source>
</evidence>
<dbReference type="PANTHER" id="PTHR22595">
    <property type="entry name" value="CHITINASE-RELATED"/>
    <property type="match status" value="1"/>
</dbReference>
<dbReference type="GO" id="GO:0006032">
    <property type="term" value="P:chitin catabolic process"/>
    <property type="evidence" value="ECO:0007669"/>
    <property type="project" value="InterPro"/>
</dbReference>
<feature type="chain" id="PRO_5008903765" evidence="3">
    <location>
        <begin position="21"/>
        <end position="286"/>
    </location>
</feature>
<feature type="signal peptide" evidence="3">
    <location>
        <begin position="1"/>
        <end position="20"/>
    </location>
</feature>
<keyword evidence="2" id="KW-1015">Disulfide bond</keyword>
<dbReference type="Gene3D" id="1.10.530.10">
    <property type="match status" value="1"/>
</dbReference>
<dbReference type="OrthoDB" id="5985073at2759"/>